<sequence length="100" mass="11854">MWQNRIRKMMKRNGPDNKKGLLILLVFYYYSKKQPPYDSSSSASNLMAENSKTSAYYQTRILPLGRVFVLRGGLSYETFILQPQLWEPEIRFHSFKRVLD</sequence>
<dbReference type="AlphaFoldDB" id="A0A4Y7JAN4"/>
<dbReference type="Proteomes" id="UP000316621">
    <property type="component" value="Chromosome 3"/>
</dbReference>
<reference evidence="1 2" key="1">
    <citation type="journal article" date="2018" name="Science">
        <title>The opium poppy genome and morphinan production.</title>
        <authorList>
            <person name="Guo L."/>
            <person name="Winzer T."/>
            <person name="Yang X."/>
            <person name="Li Y."/>
            <person name="Ning Z."/>
            <person name="He Z."/>
            <person name="Teodor R."/>
            <person name="Lu Y."/>
            <person name="Bowser T.A."/>
            <person name="Graham I.A."/>
            <person name="Ye K."/>
        </authorList>
    </citation>
    <scope>NUCLEOTIDE SEQUENCE [LARGE SCALE GENOMIC DNA]</scope>
    <source>
        <strain evidence="2">cv. HN1</strain>
        <tissue evidence="1">Leaves</tissue>
    </source>
</reference>
<protein>
    <submittedName>
        <fullName evidence="1">Uncharacterized protein</fullName>
    </submittedName>
</protein>
<gene>
    <name evidence="1" type="ORF">C5167_015859</name>
</gene>
<dbReference type="Gramene" id="RZC57001">
    <property type="protein sequence ID" value="RZC57001"/>
    <property type="gene ID" value="C5167_015859"/>
</dbReference>
<evidence type="ECO:0000313" key="1">
    <source>
        <dbReference type="EMBL" id="RZC57001.1"/>
    </source>
</evidence>
<organism evidence="1 2">
    <name type="scientific">Papaver somniferum</name>
    <name type="common">Opium poppy</name>
    <dbReference type="NCBI Taxonomy" id="3469"/>
    <lineage>
        <taxon>Eukaryota</taxon>
        <taxon>Viridiplantae</taxon>
        <taxon>Streptophyta</taxon>
        <taxon>Embryophyta</taxon>
        <taxon>Tracheophyta</taxon>
        <taxon>Spermatophyta</taxon>
        <taxon>Magnoliopsida</taxon>
        <taxon>Ranunculales</taxon>
        <taxon>Papaveraceae</taxon>
        <taxon>Papaveroideae</taxon>
        <taxon>Papaver</taxon>
    </lineage>
</organism>
<keyword evidence="2" id="KW-1185">Reference proteome</keyword>
<accession>A0A4Y7JAN4</accession>
<evidence type="ECO:0000313" key="2">
    <source>
        <dbReference type="Proteomes" id="UP000316621"/>
    </source>
</evidence>
<proteinExistence type="predicted"/>
<name>A0A4Y7JAN4_PAPSO</name>
<dbReference type="EMBL" id="CM010717">
    <property type="protein sequence ID" value="RZC57001.1"/>
    <property type="molecule type" value="Genomic_DNA"/>
</dbReference>